<dbReference type="InterPro" id="IPR012334">
    <property type="entry name" value="Pectin_lyas_fold"/>
</dbReference>
<dbReference type="Proteomes" id="UP000236724">
    <property type="component" value="Unassembled WGS sequence"/>
</dbReference>
<evidence type="ECO:0000313" key="1">
    <source>
        <dbReference type="EMBL" id="SEH08843.1"/>
    </source>
</evidence>
<dbReference type="EMBL" id="FMSV02000556">
    <property type="protein sequence ID" value="SEH08843.1"/>
    <property type="molecule type" value="Genomic_DNA"/>
</dbReference>
<dbReference type="AlphaFoldDB" id="A0A1H6FGQ6"/>
<dbReference type="InterPro" id="IPR011050">
    <property type="entry name" value="Pectin_lyase_fold/virulence"/>
</dbReference>
<dbReference type="Gene3D" id="2.160.20.10">
    <property type="entry name" value="Single-stranded right-handed beta-helix, Pectin lyase-like"/>
    <property type="match status" value="1"/>
</dbReference>
<name>A0A1H6FGQ6_9GAMM</name>
<organism evidence="1 2">
    <name type="scientific">Candidatus Venteria ishoeyi</name>
    <dbReference type="NCBI Taxonomy" id="1899563"/>
    <lineage>
        <taxon>Bacteria</taxon>
        <taxon>Pseudomonadati</taxon>
        <taxon>Pseudomonadota</taxon>
        <taxon>Gammaproteobacteria</taxon>
        <taxon>Thiotrichales</taxon>
        <taxon>Thiotrichaceae</taxon>
        <taxon>Venteria</taxon>
    </lineage>
</organism>
<reference evidence="1 2" key="1">
    <citation type="submission" date="2016-10" db="EMBL/GenBank/DDBJ databases">
        <authorList>
            <person name="de Groot N.N."/>
        </authorList>
    </citation>
    <scope>NUCLEOTIDE SEQUENCE [LARGE SCALE GENOMIC DNA]</scope>
    <source>
        <strain evidence="1">MBHS1</strain>
    </source>
</reference>
<proteinExistence type="predicted"/>
<protein>
    <submittedName>
        <fullName evidence="1">Uncharacterized protein</fullName>
    </submittedName>
</protein>
<keyword evidence="2" id="KW-1185">Reference proteome</keyword>
<accession>A0A1H6FGQ6</accession>
<evidence type="ECO:0000313" key="2">
    <source>
        <dbReference type="Proteomes" id="UP000236724"/>
    </source>
</evidence>
<sequence length="316" mass="32169">MVRAGGGQLVIKAGDIHLSQRGTLQTLAQGNGDAGSIQIQAGDLSLLSGADIDASNEGQGAGRGGNISIQLSGDALIEAEAIAGEFLGQSFLGGIYSIAENRGQGGDIHFSAQKLTMQNGGTIAAASLGSGNAGSIEINLSGALLMETASITAQAQQAGGGNIHIETPARIQLLDSHITARAAGELPEHAGGNVAIINNEFFIINHSQILASSVGGPGGNIHIDSRQFLPSGDSRVDASSERNIDGTVLINSPEVDLGSALRLQAGGFLRNDDLIREQCKVQIGTAEAVGSRFIVSGAQSYPSAPDELRGSVLGEE</sequence>
<dbReference type="SUPFAM" id="SSF51126">
    <property type="entry name" value="Pectin lyase-like"/>
    <property type="match status" value="1"/>
</dbReference>
<gene>
    <name evidence="1" type="ORF">MBHS_04736</name>
</gene>